<dbReference type="PANTHER" id="PTHR12236">
    <property type="entry name" value="STRUCTURAL CONTITUENT OF CUTICLE"/>
    <property type="match status" value="1"/>
</dbReference>
<evidence type="ECO:0000256" key="1">
    <source>
        <dbReference type="ARBA" id="ARBA00022460"/>
    </source>
</evidence>
<dbReference type="PANTHER" id="PTHR12236:SF79">
    <property type="entry name" value="CUTICULAR PROTEIN 50CB-RELATED"/>
    <property type="match status" value="1"/>
</dbReference>
<reference evidence="3" key="1">
    <citation type="journal article" date="2021" name="Sci. Adv.">
        <title>The American lobster genome reveals insights on longevity, neural, and immune adaptations.</title>
        <authorList>
            <person name="Polinski J.M."/>
            <person name="Zimin A.V."/>
            <person name="Clark K.F."/>
            <person name="Kohn A.B."/>
            <person name="Sadowski N."/>
            <person name="Timp W."/>
            <person name="Ptitsyn A."/>
            <person name="Khanna P."/>
            <person name="Romanova D.Y."/>
            <person name="Williams P."/>
            <person name="Greenwood S.J."/>
            <person name="Moroz L.L."/>
            <person name="Walt D.R."/>
            <person name="Bodnar A.G."/>
        </authorList>
    </citation>
    <scope>NUCLEOTIDE SEQUENCE</scope>
    <source>
        <strain evidence="3">GMGI-L3</strain>
    </source>
</reference>
<dbReference type="InterPro" id="IPR000618">
    <property type="entry name" value="Insect_cuticle"/>
</dbReference>
<evidence type="ECO:0000256" key="2">
    <source>
        <dbReference type="SAM" id="SignalP"/>
    </source>
</evidence>
<name>A0A8J5JPM1_HOMAM</name>
<protein>
    <submittedName>
        <fullName evidence="3">Pro-resilin-like 131</fullName>
    </submittedName>
</protein>
<dbReference type="Proteomes" id="UP000747542">
    <property type="component" value="Unassembled WGS sequence"/>
</dbReference>
<comment type="caution">
    <text evidence="3">The sequence shown here is derived from an EMBL/GenBank/DDBJ whole genome shotgun (WGS) entry which is preliminary data.</text>
</comment>
<dbReference type="GO" id="GO:0042302">
    <property type="term" value="F:structural constituent of cuticle"/>
    <property type="evidence" value="ECO:0007669"/>
    <property type="project" value="UniProtKB-KW"/>
</dbReference>
<proteinExistence type="predicted"/>
<dbReference type="GO" id="GO:0031012">
    <property type="term" value="C:extracellular matrix"/>
    <property type="evidence" value="ECO:0007669"/>
    <property type="project" value="TreeGrafter"/>
</dbReference>
<gene>
    <name evidence="3" type="ORF">Hamer_G021043</name>
</gene>
<evidence type="ECO:0000313" key="4">
    <source>
        <dbReference type="Proteomes" id="UP000747542"/>
    </source>
</evidence>
<feature type="signal peptide" evidence="2">
    <location>
        <begin position="1"/>
        <end position="18"/>
    </location>
</feature>
<feature type="chain" id="PRO_5035252575" evidence="2">
    <location>
        <begin position="19"/>
        <end position="111"/>
    </location>
</feature>
<dbReference type="InterPro" id="IPR051217">
    <property type="entry name" value="Insect_Cuticle_Struc_Prot"/>
</dbReference>
<organism evidence="3 4">
    <name type="scientific">Homarus americanus</name>
    <name type="common">American lobster</name>
    <dbReference type="NCBI Taxonomy" id="6706"/>
    <lineage>
        <taxon>Eukaryota</taxon>
        <taxon>Metazoa</taxon>
        <taxon>Ecdysozoa</taxon>
        <taxon>Arthropoda</taxon>
        <taxon>Crustacea</taxon>
        <taxon>Multicrustacea</taxon>
        <taxon>Malacostraca</taxon>
        <taxon>Eumalacostraca</taxon>
        <taxon>Eucarida</taxon>
        <taxon>Decapoda</taxon>
        <taxon>Pleocyemata</taxon>
        <taxon>Astacidea</taxon>
        <taxon>Nephropoidea</taxon>
        <taxon>Nephropidae</taxon>
        <taxon>Homarus</taxon>
    </lineage>
</organism>
<accession>A0A8J5JPM1</accession>
<keyword evidence="4" id="KW-1185">Reference proteome</keyword>
<dbReference type="EMBL" id="JAHLQT010028818">
    <property type="protein sequence ID" value="KAG7161700.1"/>
    <property type="molecule type" value="Genomic_DNA"/>
</dbReference>
<dbReference type="GO" id="GO:0005615">
    <property type="term" value="C:extracellular space"/>
    <property type="evidence" value="ECO:0007669"/>
    <property type="project" value="TreeGrafter"/>
</dbReference>
<keyword evidence="1" id="KW-0193">Cuticle</keyword>
<evidence type="ECO:0000313" key="3">
    <source>
        <dbReference type="EMBL" id="KAG7161700.1"/>
    </source>
</evidence>
<dbReference type="Pfam" id="PF00379">
    <property type="entry name" value="Chitin_bind_4"/>
    <property type="match status" value="1"/>
</dbReference>
<dbReference type="AlphaFoldDB" id="A0A8J5JPM1"/>
<sequence>MFLKVLVGVAAVVMCVVADGVGYDGGHVHYAPIPYDFGYGVADQYTGTDFGHTEHSDGNVVKGRYYVRLPDGRKQIVTCHTRDMPSTTLLLPFMANLKHYQGITHLHSYYD</sequence>
<keyword evidence="2" id="KW-0732">Signal</keyword>